<feature type="compositionally biased region" description="Low complexity" evidence="6">
    <location>
        <begin position="112"/>
        <end position="137"/>
    </location>
</feature>
<evidence type="ECO:0000256" key="7">
    <source>
        <dbReference type="SAM" id="Phobius"/>
    </source>
</evidence>
<keyword evidence="4 5" id="KW-0287">Flowering</keyword>
<accession>A5ATM8</accession>
<organism evidence="8">
    <name type="scientific">Vitis vinifera</name>
    <name type="common">Grape</name>
    <dbReference type="NCBI Taxonomy" id="29760"/>
    <lineage>
        <taxon>Eukaryota</taxon>
        <taxon>Viridiplantae</taxon>
        <taxon>Streptophyta</taxon>
        <taxon>Embryophyta</taxon>
        <taxon>Tracheophyta</taxon>
        <taxon>Spermatophyta</taxon>
        <taxon>Magnoliopsida</taxon>
        <taxon>eudicotyledons</taxon>
        <taxon>Gunneridae</taxon>
        <taxon>Pentapetalae</taxon>
        <taxon>rosids</taxon>
        <taxon>Vitales</taxon>
        <taxon>Vitaceae</taxon>
        <taxon>Viteae</taxon>
        <taxon>Vitis</taxon>
    </lineage>
</organism>
<keyword evidence="3 5" id="KW-0221">Differentiation</keyword>
<evidence type="ECO:0000256" key="6">
    <source>
        <dbReference type="SAM" id="MobiDB-lite"/>
    </source>
</evidence>
<dbReference type="GO" id="GO:0009908">
    <property type="term" value="P:flower development"/>
    <property type="evidence" value="ECO:0007669"/>
    <property type="project" value="UniProtKB-KW"/>
</dbReference>
<reference evidence="8" key="1">
    <citation type="journal article" date="2007" name="PLoS ONE">
        <title>The first genome sequence of an elite grapevine cultivar (Pinot noir Vitis vinifera L.): coping with a highly heterozygous genome.</title>
        <authorList>
            <person name="Velasco R."/>
            <person name="Zharkikh A."/>
            <person name="Troggio M."/>
            <person name="Cartwright D.A."/>
            <person name="Cestaro A."/>
            <person name="Pruss D."/>
            <person name="Pindo M."/>
            <person name="FitzGerald L.M."/>
            <person name="Vezzulli S."/>
            <person name="Reid J."/>
            <person name="Malacarne G."/>
            <person name="Iliev D."/>
            <person name="Coppola G."/>
            <person name="Wardell B."/>
            <person name="Micheletti D."/>
            <person name="Macalma T."/>
            <person name="Facci M."/>
            <person name="Mitchell J.T."/>
            <person name="Perazzolli M."/>
            <person name="Eldredge G."/>
            <person name="Gatto P."/>
            <person name="Oyzerski R."/>
            <person name="Moretto M."/>
            <person name="Gutin N."/>
            <person name="Stefanini M."/>
            <person name="Chen Y."/>
            <person name="Segala C."/>
            <person name="Davenport C."/>
            <person name="Dematte L."/>
            <person name="Mraz A."/>
            <person name="Battilana J."/>
            <person name="Stormo K."/>
            <person name="Costa F."/>
            <person name="Tao Q."/>
            <person name="Si-Ammour A."/>
            <person name="Harkins T."/>
            <person name="Lackey A."/>
            <person name="Perbost C."/>
            <person name="Taillon B."/>
            <person name="Stella A."/>
            <person name="Solovyev V."/>
            <person name="Fawcett J.A."/>
            <person name="Sterck L."/>
            <person name="Vandepoele K."/>
            <person name="Grando S.M."/>
            <person name="Toppo S."/>
            <person name="Moser C."/>
            <person name="Lanchbury J."/>
            <person name="Bogden R."/>
            <person name="Skolnick M."/>
            <person name="Sgaramella V."/>
            <person name="Bhatnagar S.K."/>
            <person name="Fontana P."/>
            <person name="Gutin A."/>
            <person name="Van de Peer Y."/>
            <person name="Salamini F."/>
            <person name="Viola R."/>
        </authorList>
    </citation>
    <scope>NUCLEOTIDE SEQUENCE</scope>
</reference>
<keyword evidence="7" id="KW-0812">Transmembrane</keyword>
<keyword evidence="7" id="KW-0472">Membrane</keyword>
<keyword evidence="7" id="KW-1133">Transmembrane helix</keyword>
<comment type="similarity">
    <text evidence="1 5">Belongs to the Frigida family.</text>
</comment>
<dbReference type="EMBL" id="AM435049">
    <property type="protein sequence ID" value="CAN78298.1"/>
    <property type="molecule type" value="Genomic_DNA"/>
</dbReference>
<name>A5ATM8_VITVI</name>
<protein>
    <recommendedName>
        <fullName evidence="5">FRIGIDA-like protein</fullName>
    </recommendedName>
</protein>
<dbReference type="AlphaFoldDB" id="A5ATM8"/>
<dbReference type="PANTHER" id="PTHR31791">
    <property type="entry name" value="FRIGIDA-LIKE PROTEIN 3-RELATED"/>
    <property type="match status" value="1"/>
</dbReference>
<evidence type="ECO:0000256" key="4">
    <source>
        <dbReference type="ARBA" id="ARBA00023089"/>
    </source>
</evidence>
<evidence type="ECO:0000256" key="3">
    <source>
        <dbReference type="ARBA" id="ARBA00022782"/>
    </source>
</evidence>
<dbReference type="OrthoDB" id="771494at2759"/>
<evidence type="ECO:0000256" key="2">
    <source>
        <dbReference type="ARBA" id="ARBA00022473"/>
    </source>
</evidence>
<feature type="transmembrane region" description="Helical" evidence="7">
    <location>
        <begin position="202"/>
        <end position="224"/>
    </location>
</feature>
<dbReference type="PANTHER" id="PTHR31791:SF47">
    <property type="entry name" value="INACTIVE FRIGIDA-LIKE PROTEIN 2"/>
    <property type="match status" value="1"/>
</dbReference>
<dbReference type="GO" id="GO:0030154">
    <property type="term" value="P:cell differentiation"/>
    <property type="evidence" value="ECO:0007669"/>
    <property type="project" value="UniProtKB-KW"/>
</dbReference>
<feature type="region of interest" description="Disordered" evidence="6">
    <location>
        <begin position="83"/>
        <end position="151"/>
    </location>
</feature>
<evidence type="ECO:0000313" key="8">
    <source>
        <dbReference type="EMBL" id="CAN78298.1"/>
    </source>
</evidence>
<sequence>MAPEKSSITLKNRCNVDLIQNLIGSGKPNLAVKFVLEFKLTHKFPLIAILKDIVESSRDVARKVRKDGKHSLQSVSAFRSLESQMAARTAAKKRPALAPAPRPKQQKKQKSKQAQTTATASPSVPSGAAGTSSTAAPFQQPHLQAPGLVPDGPVPFMNPSAGLYGFAGVPMGFPGNLGPPMPHLHPMEPQLPMPFAHGGYGFLFWFLCSLMATVKTIALGLTLIDEKKEELRIAFEDLQAHSSSPSSFTLTWSDIDSHFSSIQSSLTRQFDLIQCQNDVVPEILQKYVPPSHPRLKLLCSNMDANGLTRYIIDHSKDRQEIASELPDAFRVAPVPAKLVLDALQEFFPPNEVDNEGNKLGSLMQTRLLLLEQLTAVLPEIKADVMQRAKYLAQEWKGKINRGAVTSNGFLGFLYLLAAYGMGSDFDSSEYVEFLANVVVQNRQQGFTLC</sequence>
<proteinExistence type="inferred from homology"/>
<evidence type="ECO:0000256" key="5">
    <source>
        <dbReference type="RuleBase" id="RU364012"/>
    </source>
</evidence>
<dbReference type="InterPro" id="IPR012474">
    <property type="entry name" value="Frigida"/>
</dbReference>
<dbReference type="Pfam" id="PF07899">
    <property type="entry name" value="Frigida"/>
    <property type="match status" value="2"/>
</dbReference>
<evidence type="ECO:0000256" key="1">
    <source>
        <dbReference type="ARBA" id="ARBA00008956"/>
    </source>
</evidence>
<gene>
    <name evidence="8" type="ORF">VITISV_004663</name>
</gene>
<keyword evidence="2 5" id="KW-0217">Developmental protein</keyword>
<dbReference type="ExpressionAtlas" id="A5ATM8">
    <property type="expression patterns" value="baseline"/>
</dbReference>